<feature type="compositionally biased region" description="Basic and acidic residues" evidence="1">
    <location>
        <begin position="123"/>
        <end position="156"/>
    </location>
</feature>
<evidence type="ECO:0000313" key="2">
    <source>
        <dbReference type="EMBL" id="PGH23070.1"/>
    </source>
</evidence>
<feature type="region of interest" description="Disordered" evidence="1">
    <location>
        <begin position="1"/>
        <end position="167"/>
    </location>
</feature>
<dbReference type="PANTHER" id="PTHR40460:SF1">
    <property type="entry name" value="CSBD-LIKE DOMAIN-CONTAINING PROTEIN"/>
    <property type="match status" value="1"/>
</dbReference>
<feature type="compositionally biased region" description="Basic and acidic residues" evidence="1">
    <location>
        <begin position="87"/>
        <end position="107"/>
    </location>
</feature>
<gene>
    <name evidence="2" type="ORF">AJ80_02844</name>
</gene>
<dbReference type="EMBL" id="PDNA01000029">
    <property type="protein sequence ID" value="PGH23070.1"/>
    <property type="molecule type" value="Genomic_DNA"/>
</dbReference>
<comment type="caution">
    <text evidence="2">The sequence shown here is derived from an EMBL/GenBank/DDBJ whole genome shotgun (WGS) entry which is preliminary data.</text>
</comment>
<dbReference type="OrthoDB" id="5309565at2759"/>
<dbReference type="Proteomes" id="UP000224634">
    <property type="component" value="Unassembled WGS sequence"/>
</dbReference>
<dbReference type="PANTHER" id="PTHR40460">
    <property type="entry name" value="CHROMOSOME 1, WHOLE GENOME SHOTGUN SEQUENCE"/>
    <property type="match status" value="1"/>
</dbReference>
<name>A0A2B7YPF4_POLH7</name>
<sequence>MSSSGPNNPQTNEPPKGIFDSATTTARDVLDSVTGNKRESDNDQGKSPPPPTGQYDQTLGSAKQSLGTAIGNDSLRRQGEAQLSRGQDQEAQRQVHDWGEGVGDRVKGKVGTALSGAGFGGTEEERLKQERERAEWKDLHDQGKERQMESERDIQRRWGQGGEEERK</sequence>
<accession>A0A2B7YPF4</accession>
<reference evidence="2 3" key="1">
    <citation type="submission" date="2017-10" db="EMBL/GenBank/DDBJ databases">
        <title>Comparative genomics in systemic dimorphic fungi from Ajellomycetaceae.</title>
        <authorList>
            <person name="Munoz J.F."/>
            <person name="Mcewen J.G."/>
            <person name="Clay O.K."/>
            <person name="Cuomo C.A."/>
        </authorList>
    </citation>
    <scope>NUCLEOTIDE SEQUENCE [LARGE SCALE GENOMIC DNA]</scope>
    <source>
        <strain evidence="2 3">UAMH7299</strain>
    </source>
</reference>
<evidence type="ECO:0000313" key="3">
    <source>
        <dbReference type="Proteomes" id="UP000224634"/>
    </source>
</evidence>
<protein>
    <recommendedName>
        <fullName evidence="4">CsbD-like domain-containing protein</fullName>
    </recommendedName>
</protein>
<proteinExistence type="predicted"/>
<feature type="compositionally biased region" description="Polar residues" evidence="1">
    <location>
        <begin position="54"/>
        <end position="67"/>
    </location>
</feature>
<evidence type="ECO:0008006" key="4">
    <source>
        <dbReference type="Google" id="ProtNLM"/>
    </source>
</evidence>
<keyword evidence="3" id="KW-1185">Reference proteome</keyword>
<dbReference type="AlphaFoldDB" id="A0A2B7YPF4"/>
<feature type="compositionally biased region" description="Polar residues" evidence="1">
    <location>
        <begin position="1"/>
        <end position="13"/>
    </location>
</feature>
<organism evidence="2 3">
    <name type="scientific">Polytolypa hystricis (strain UAMH7299)</name>
    <dbReference type="NCBI Taxonomy" id="1447883"/>
    <lineage>
        <taxon>Eukaryota</taxon>
        <taxon>Fungi</taxon>
        <taxon>Dikarya</taxon>
        <taxon>Ascomycota</taxon>
        <taxon>Pezizomycotina</taxon>
        <taxon>Eurotiomycetes</taxon>
        <taxon>Eurotiomycetidae</taxon>
        <taxon>Onygenales</taxon>
        <taxon>Onygenales incertae sedis</taxon>
        <taxon>Polytolypa</taxon>
    </lineage>
</organism>
<evidence type="ECO:0000256" key="1">
    <source>
        <dbReference type="SAM" id="MobiDB-lite"/>
    </source>
</evidence>
<dbReference type="STRING" id="1447883.A0A2B7YPF4"/>